<evidence type="ECO:0000256" key="2">
    <source>
        <dbReference type="ARBA" id="ARBA00023002"/>
    </source>
</evidence>
<dbReference type="NCBIfam" id="NF009466">
    <property type="entry name" value="PRK12826.1-2"/>
    <property type="match status" value="1"/>
</dbReference>
<protein>
    <submittedName>
        <fullName evidence="4">Short-chain dehydrogenase/reductase SDR</fullName>
    </submittedName>
</protein>
<evidence type="ECO:0000259" key="3">
    <source>
        <dbReference type="SMART" id="SM00822"/>
    </source>
</evidence>
<evidence type="ECO:0000256" key="1">
    <source>
        <dbReference type="ARBA" id="ARBA00006484"/>
    </source>
</evidence>
<dbReference type="SMART" id="SM00822">
    <property type="entry name" value="PKS_KR"/>
    <property type="match status" value="1"/>
</dbReference>
<accession>M0AC76</accession>
<dbReference type="STRING" id="1230458.C484_03324"/>
<reference evidence="4 5" key="1">
    <citation type="journal article" date="2014" name="PLoS Genet.">
        <title>Phylogenetically driven sequencing of extremely halophilic archaea reveals strategies for static and dynamic osmo-response.</title>
        <authorList>
            <person name="Becker E.A."/>
            <person name="Seitzer P.M."/>
            <person name="Tritt A."/>
            <person name="Larsen D."/>
            <person name="Krusor M."/>
            <person name="Yao A.I."/>
            <person name="Wu D."/>
            <person name="Madern D."/>
            <person name="Eisen J.A."/>
            <person name="Darling A.E."/>
            <person name="Facciotti M.T."/>
        </authorList>
    </citation>
    <scope>NUCLEOTIDE SEQUENCE [LARGE SCALE GENOMIC DNA]</scope>
    <source>
        <strain evidence="4 5">DSM 12281</strain>
    </source>
</reference>
<dbReference type="PANTHER" id="PTHR42760:SF133">
    <property type="entry name" value="3-OXOACYL-[ACYL-CARRIER-PROTEIN] REDUCTASE"/>
    <property type="match status" value="1"/>
</dbReference>
<dbReference type="InterPro" id="IPR057326">
    <property type="entry name" value="KR_dom"/>
</dbReference>
<dbReference type="RefSeq" id="WP_006824547.1">
    <property type="nucleotide sequence ID" value="NZ_AOIL01000012.1"/>
</dbReference>
<dbReference type="OrthoDB" id="281764at2157"/>
<dbReference type="PANTHER" id="PTHR42760">
    <property type="entry name" value="SHORT-CHAIN DEHYDROGENASES/REDUCTASES FAMILY MEMBER"/>
    <property type="match status" value="1"/>
</dbReference>
<dbReference type="GO" id="GO:0016616">
    <property type="term" value="F:oxidoreductase activity, acting on the CH-OH group of donors, NAD or NADP as acceptor"/>
    <property type="evidence" value="ECO:0007669"/>
    <property type="project" value="TreeGrafter"/>
</dbReference>
<dbReference type="InterPro" id="IPR002347">
    <property type="entry name" value="SDR_fam"/>
</dbReference>
<feature type="domain" description="Ketoreductase" evidence="3">
    <location>
        <begin position="8"/>
        <end position="180"/>
    </location>
</feature>
<dbReference type="FunFam" id="3.40.50.720:FF:000084">
    <property type="entry name" value="Short-chain dehydrogenase reductase"/>
    <property type="match status" value="1"/>
</dbReference>
<dbReference type="CDD" id="cd05233">
    <property type="entry name" value="SDR_c"/>
    <property type="match status" value="1"/>
</dbReference>
<dbReference type="EMBL" id="AOIL01000012">
    <property type="protein sequence ID" value="ELY95986.1"/>
    <property type="molecule type" value="Genomic_DNA"/>
</dbReference>
<name>M0AC76_9EURY</name>
<evidence type="ECO:0000313" key="4">
    <source>
        <dbReference type="EMBL" id="ELY95986.1"/>
    </source>
</evidence>
<organism evidence="4 5">
    <name type="scientific">Natrialba taiwanensis DSM 12281</name>
    <dbReference type="NCBI Taxonomy" id="1230458"/>
    <lineage>
        <taxon>Archaea</taxon>
        <taxon>Methanobacteriati</taxon>
        <taxon>Methanobacteriota</taxon>
        <taxon>Stenosarchaea group</taxon>
        <taxon>Halobacteria</taxon>
        <taxon>Halobacteriales</taxon>
        <taxon>Natrialbaceae</taxon>
        <taxon>Natrialba</taxon>
    </lineage>
</organism>
<proteinExistence type="inferred from homology"/>
<dbReference type="InterPro" id="IPR036291">
    <property type="entry name" value="NAD(P)-bd_dom_sf"/>
</dbReference>
<keyword evidence="5" id="KW-1185">Reference proteome</keyword>
<dbReference type="NCBIfam" id="NF005559">
    <property type="entry name" value="PRK07231.1"/>
    <property type="match status" value="1"/>
</dbReference>
<dbReference type="Gene3D" id="3.40.50.720">
    <property type="entry name" value="NAD(P)-binding Rossmann-like Domain"/>
    <property type="match status" value="1"/>
</dbReference>
<dbReference type="Pfam" id="PF13561">
    <property type="entry name" value="adh_short_C2"/>
    <property type="match status" value="1"/>
</dbReference>
<dbReference type="AlphaFoldDB" id="M0AC76"/>
<dbReference type="GO" id="GO:0006633">
    <property type="term" value="P:fatty acid biosynthetic process"/>
    <property type="evidence" value="ECO:0007669"/>
    <property type="project" value="TreeGrafter"/>
</dbReference>
<comment type="caution">
    <text evidence="4">The sequence shown here is derived from an EMBL/GenBank/DDBJ whole genome shotgun (WGS) entry which is preliminary data.</text>
</comment>
<comment type="similarity">
    <text evidence="1">Belongs to the short-chain dehydrogenases/reductases (SDR) family.</text>
</comment>
<dbReference type="PROSITE" id="PS00061">
    <property type="entry name" value="ADH_SHORT"/>
    <property type="match status" value="1"/>
</dbReference>
<dbReference type="InterPro" id="IPR020904">
    <property type="entry name" value="Sc_DH/Rdtase_CS"/>
</dbReference>
<keyword evidence="2" id="KW-0560">Oxidoreductase</keyword>
<dbReference type="PRINTS" id="PR00080">
    <property type="entry name" value="SDRFAMILY"/>
</dbReference>
<gene>
    <name evidence="4" type="ORF">C484_03324</name>
</gene>
<dbReference type="PRINTS" id="PR00081">
    <property type="entry name" value="GDHRDH"/>
</dbReference>
<dbReference type="PATRIC" id="fig|1230458.4.peg.662"/>
<dbReference type="GO" id="GO:0048038">
    <property type="term" value="F:quinone binding"/>
    <property type="evidence" value="ECO:0007669"/>
    <property type="project" value="TreeGrafter"/>
</dbReference>
<dbReference type="SUPFAM" id="SSF51735">
    <property type="entry name" value="NAD(P)-binding Rossmann-fold domains"/>
    <property type="match status" value="1"/>
</dbReference>
<dbReference type="Proteomes" id="UP000011648">
    <property type="component" value="Unassembled WGS sequence"/>
</dbReference>
<sequence length="261" mass="28438">MAPQSETRTVIVTGSTRGLGQRIAERFAETGDNVVICSRSLADCKQVVDEFEENDYDGTAHAVEVDVSEKSSVENLIDETVDRFGRLDVLVNNAGINIRGPAEEMSAADWQRVVDVNLTGVFFCAQAAGTQMIDQGDGGHIVNISSMMGQMGQQDRTPYNTTKGGVNNLTRCLAVEWAEHDIHVNALAPGYIMTEMVEQAQDDTGFDQQDIRDRTPLDRFGTPDEVANCVEFLASDETFVTGEVLTADGGWTAFGWGCKDN</sequence>
<evidence type="ECO:0000313" key="5">
    <source>
        <dbReference type="Proteomes" id="UP000011648"/>
    </source>
</evidence>